<evidence type="ECO:0000313" key="3">
    <source>
        <dbReference type="Proteomes" id="UP001057381"/>
    </source>
</evidence>
<evidence type="ECO:0000313" key="2">
    <source>
        <dbReference type="EMBL" id="UTH14202.1"/>
    </source>
</evidence>
<proteinExistence type="predicted"/>
<name>A0A9Q9F1Q4_9STAP</name>
<protein>
    <submittedName>
        <fullName evidence="2">Uncharacterized protein</fullName>
    </submittedName>
</protein>
<accession>A0A9Q9F1Q4</accession>
<gene>
    <name evidence="2" type="ORF">KFV11_02225</name>
</gene>
<feature type="transmembrane region" description="Helical" evidence="1">
    <location>
        <begin position="24"/>
        <end position="46"/>
    </location>
</feature>
<keyword evidence="1" id="KW-0472">Membrane</keyword>
<reference evidence="2" key="1">
    <citation type="submission" date="2021-04" db="EMBL/GenBank/DDBJ databases">
        <title>Complete Genome Sequences of Macrococcus spp. from dog and cattle.</title>
        <authorList>
            <person name="Schwendener S."/>
            <person name="Perreten V."/>
        </authorList>
    </citation>
    <scope>NUCLEOTIDE SEQUENCE</scope>
    <source>
        <strain evidence="2">Epi0143-OL</strain>
    </source>
</reference>
<dbReference type="AlphaFoldDB" id="A0A9Q9F1Q4"/>
<evidence type="ECO:0000256" key="1">
    <source>
        <dbReference type="SAM" id="Phobius"/>
    </source>
</evidence>
<sequence length="47" mass="5535">MDKFKKMLFDYFVVLEEEYEPPSIHVILLFLLIHTIVSATVFYIGAL</sequence>
<organism evidence="2 3">
    <name type="scientific">Macrococcus equipercicus</name>
    <dbReference type="NCBI Taxonomy" id="69967"/>
    <lineage>
        <taxon>Bacteria</taxon>
        <taxon>Bacillati</taxon>
        <taxon>Bacillota</taxon>
        <taxon>Bacilli</taxon>
        <taxon>Bacillales</taxon>
        <taxon>Staphylococcaceae</taxon>
        <taxon>Macrococcus</taxon>
    </lineage>
</organism>
<dbReference type="KEGG" id="mequ:KFV11_02225"/>
<dbReference type="EMBL" id="CP073809">
    <property type="protein sequence ID" value="UTH14202.1"/>
    <property type="molecule type" value="Genomic_DNA"/>
</dbReference>
<dbReference type="Proteomes" id="UP001057381">
    <property type="component" value="Chromosome"/>
</dbReference>
<keyword evidence="1" id="KW-1133">Transmembrane helix</keyword>
<dbReference type="RefSeq" id="WP_254250234.1">
    <property type="nucleotide sequence ID" value="NZ_CP073809.1"/>
</dbReference>
<keyword evidence="1" id="KW-0812">Transmembrane</keyword>